<accession>A0A0P1EUF0</accession>
<protein>
    <submittedName>
        <fullName evidence="4">Family finger-like domain protein</fullName>
    </submittedName>
</protein>
<name>A0A0P1EUF0_9RHOB</name>
<feature type="region of interest" description="Disordered" evidence="1">
    <location>
        <begin position="41"/>
        <end position="129"/>
    </location>
</feature>
<feature type="compositionally biased region" description="Polar residues" evidence="1">
    <location>
        <begin position="296"/>
        <end position="308"/>
    </location>
</feature>
<dbReference type="EMBL" id="CYPW01000040">
    <property type="protein sequence ID" value="CUH54272.1"/>
    <property type="molecule type" value="Genomic_DNA"/>
</dbReference>
<evidence type="ECO:0000259" key="3">
    <source>
        <dbReference type="Pfam" id="PF13717"/>
    </source>
</evidence>
<proteinExistence type="predicted"/>
<feature type="compositionally biased region" description="Basic and acidic residues" evidence="1">
    <location>
        <begin position="41"/>
        <end position="63"/>
    </location>
</feature>
<dbReference type="Pfam" id="PF13717">
    <property type="entry name" value="Zn_ribbon_4"/>
    <property type="match status" value="1"/>
</dbReference>
<dbReference type="InterPro" id="IPR011723">
    <property type="entry name" value="Znf/thioredoxin_put"/>
</dbReference>
<feature type="transmembrane region" description="Helical" evidence="2">
    <location>
        <begin position="328"/>
        <end position="347"/>
    </location>
</feature>
<dbReference type="NCBIfam" id="TIGR02098">
    <property type="entry name" value="MJ0042_CXXC"/>
    <property type="match status" value="1"/>
</dbReference>
<feature type="compositionally biased region" description="Acidic residues" evidence="1">
    <location>
        <begin position="178"/>
        <end position="197"/>
    </location>
</feature>
<keyword evidence="2" id="KW-0472">Membrane</keyword>
<feature type="domain" description="Zinc finger/thioredoxin putative" evidence="3">
    <location>
        <begin position="1"/>
        <end position="36"/>
    </location>
</feature>
<feature type="region of interest" description="Disordered" evidence="1">
    <location>
        <begin position="163"/>
        <end position="319"/>
    </location>
</feature>
<feature type="compositionally biased region" description="Basic and acidic residues" evidence="1">
    <location>
        <begin position="279"/>
        <end position="290"/>
    </location>
</feature>
<feature type="compositionally biased region" description="Acidic residues" evidence="1">
    <location>
        <begin position="98"/>
        <end position="129"/>
    </location>
</feature>
<reference evidence="4 5" key="1">
    <citation type="submission" date="2015-09" db="EMBL/GenBank/DDBJ databases">
        <authorList>
            <consortium name="Swine Surveillance"/>
        </authorList>
    </citation>
    <scope>NUCLEOTIDE SEQUENCE [LARGE SCALE GENOMIC DNA]</scope>
    <source>
        <strain evidence="4 5">CECT 7688</strain>
    </source>
</reference>
<feature type="compositionally biased region" description="Basic and acidic residues" evidence="1">
    <location>
        <begin position="198"/>
        <end position="207"/>
    </location>
</feature>
<gene>
    <name evidence="4" type="ORF">SHM7688_03742</name>
</gene>
<keyword evidence="5" id="KW-1185">Reference proteome</keyword>
<evidence type="ECO:0000313" key="5">
    <source>
        <dbReference type="Proteomes" id="UP000054823"/>
    </source>
</evidence>
<dbReference type="RefSeq" id="WP_058241408.1">
    <property type="nucleotide sequence ID" value="NZ_CYPW01000040.1"/>
</dbReference>
<evidence type="ECO:0000256" key="1">
    <source>
        <dbReference type="SAM" id="MobiDB-lite"/>
    </source>
</evidence>
<sequence length="391" mass="42529">MRLTCPNCGAQYEVPDDIIPTSGRDVQCSSCGNTWFQVHPDHVDPSIEAPHSEEPDSAPHDPDEAMVSQDTTLASEQEPFEEVEPPALSISDAAEPADVLEDESTDADDLDLDAADWDLETDDAWLEPEDTISGTAAALATFGDEAETENDDSLEAALAQTIAQVASEDADTLTAQDETSEDDTGTEAEETAPEPEDEPQRQRRGIDDSVADILRAEAEYESQARAAEEPQALETQGDLGLDEAAAPAPMSTRIEPTVQSTLRKPRRSDDTDPTAEPAAARKKDTRRDLLPDIEDINSTLRSTSTPQRNPDLGQGPDNRARRARGFRLGFGLVVLLAICAVFVYGSHDMLSQKYPAMSPYIESFVVSADATRIWLDDQIAQLFLKLNQMIG</sequence>
<dbReference type="AlphaFoldDB" id="A0A0P1EUF0"/>
<evidence type="ECO:0000256" key="2">
    <source>
        <dbReference type="SAM" id="Phobius"/>
    </source>
</evidence>
<dbReference type="OrthoDB" id="7159357at2"/>
<organism evidence="4 5">
    <name type="scientific">Shimia marina</name>
    <dbReference type="NCBI Taxonomy" id="321267"/>
    <lineage>
        <taxon>Bacteria</taxon>
        <taxon>Pseudomonadati</taxon>
        <taxon>Pseudomonadota</taxon>
        <taxon>Alphaproteobacteria</taxon>
        <taxon>Rhodobacterales</taxon>
        <taxon>Roseobacteraceae</taxon>
    </lineage>
</organism>
<dbReference type="STRING" id="321267.SHM7688_03742"/>
<keyword evidence="2" id="KW-0812">Transmembrane</keyword>
<evidence type="ECO:0000313" key="4">
    <source>
        <dbReference type="EMBL" id="CUH54272.1"/>
    </source>
</evidence>
<keyword evidence="2" id="KW-1133">Transmembrane helix</keyword>
<dbReference type="Proteomes" id="UP000054823">
    <property type="component" value="Unassembled WGS sequence"/>
</dbReference>